<dbReference type="Gene3D" id="3.50.50.60">
    <property type="entry name" value="FAD/NAD(P)-binding domain"/>
    <property type="match status" value="1"/>
</dbReference>
<keyword evidence="13" id="KW-1185">Reference proteome</keyword>
<dbReference type="PIRSF" id="PIRSF000362">
    <property type="entry name" value="FNR"/>
    <property type="match status" value="1"/>
</dbReference>
<gene>
    <name evidence="12 14" type="ORF">P152DRAFT_398877</name>
</gene>
<keyword evidence="8" id="KW-0496">Mitochondrion</keyword>
<feature type="binding site" evidence="10">
    <location>
        <position position="430"/>
    </location>
    <ligand>
        <name>NADP(+)</name>
        <dbReference type="ChEBI" id="CHEBI:58349"/>
    </ligand>
</feature>
<dbReference type="InterPro" id="IPR055275">
    <property type="entry name" value="Ferredox_Rdtase"/>
</dbReference>
<evidence type="ECO:0000259" key="11">
    <source>
        <dbReference type="Pfam" id="PF07992"/>
    </source>
</evidence>
<feature type="domain" description="FAD/NAD(P)-binding" evidence="11">
    <location>
        <begin position="54"/>
        <end position="211"/>
    </location>
</feature>
<proteinExistence type="inferred from homology"/>
<feature type="binding site" evidence="10">
    <location>
        <position position="256"/>
    </location>
    <ligand>
        <name>NADP(+)</name>
        <dbReference type="ChEBI" id="CHEBI:58349"/>
    </ligand>
</feature>
<evidence type="ECO:0000256" key="3">
    <source>
        <dbReference type="ARBA" id="ARBA00022630"/>
    </source>
</evidence>
<organism evidence="12">
    <name type="scientific">Eremomyces bilateralis CBS 781.70</name>
    <dbReference type="NCBI Taxonomy" id="1392243"/>
    <lineage>
        <taxon>Eukaryota</taxon>
        <taxon>Fungi</taxon>
        <taxon>Dikarya</taxon>
        <taxon>Ascomycota</taxon>
        <taxon>Pezizomycotina</taxon>
        <taxon>Dothideomycetes</taxon>
        <taxon>Dothideomycetes incertae sedis</taxon>
        <taxon>Eremomycetales</taxon>
        <taxon>Eremomycetaceae</taxon>
        <taxon>Eremomyces</taxon>
    </lineage>
</organism>
<evidence type="ECO:0000256" key="8">
    <source>
        <dbReference type="PIRNR" id="PIRNR000362"/>
    </source>
</evidence>
<comment type="cofactor">
    <cofactor evidence="1 8 9">
        <name>FAD</name>
        <dbReference type="ChEBI" id="CHEBI:57692"/>
    </cofactor>
</comment>
<accession>A0A6G1G154</accession>
<evidence type="ECO:0000313" key="12">
    <source>
        <dbReference type="EMBL" id="KAF1811784.1"/>
    </source>
</evidence>
<dbReference type="PANTHER" id="PTHR48467:SF1">
    <property type="entry name" value="GLUTAMATE SYNTHASE 1 [NADH], CHLOROPLASTIC-LIKE"/>
    <property type="match status" value="1"/>
</dbReference>
<feature type="binding site" evidence="9">
    <location>
        <begin position="430"/>
        <end position="432"/>
    </location>
    <ligand>
        <name>FAD</name>
        <dbReference type="ChEBI" id="CHEBI:57692"/>
    </ligand>
</feature>
<dbReference type="EMBL" id="ML975160">
    <property type="protein sequence ID" value="KAF1811784.1"/>
    <property type="molecule type" value="Genomic_DNA"/>
</dbReference>
<dbReference type="InterPro" id="IPR021163">
    <property type="entry name" value="Ferredox_Rdtase_adrenod"/>
</dbReference>
<dbReference type="Pfam" id="PF07992">
    <property type="entry name" value="Pyr_redox_2"/>
    <property type="match status" value="1"/>
</dbReference>
<evidence type="ECO:0000256" key="2">
    <source>
        <dbReference type="ARBA" id="ARBA00008312"/>
    </source>
</evidence>
<protein>
    <recommendedName>
        <fullName evidence="8">NADPH:adrenodoxin oxidoreductase, mitochondrial</fullName>
        <ecNumber evidence="8">1.18.1.6</ecNumber>
    </recommendedName>
</protein>
<dbReference type="PRINTS" id="PR00419">
    <property type="entry name" value="ADXRDTASE"/>
</dbReference>
<evidence type="ECO:0000256" key="10">
    <source>
        <dbReference type="PIRSR" id="PIRSR000362-2"/>
    </source>
</evidence>
<comment type="catalytic activity">
    <reaction evidence="7 8">
        <text>2 reduced [adrenodoxin] + NADP(+) + H(+) = 2 oxidized [adrenodoxin] + NADPH</text>
        <dbReference type="Rhea" id="RHEA:42312"/>
        <dbReference type="Rhea" id="RHEA-COMP:9998"/>
        <dbReference type="Rhea" id="RHEA-COMP:9999"/>
        <dbReference type="ChEBI" id="CHEBI:15378"/>
        <dbReference type="ChEBI" id="CHEBI:33737"/>
        <dbReference type="ChEBI" id="CHEBI:33738"/>
        <dbReference type="ChEBI" id="CHEBI:57783"/>
        <dbReference type="ChEBI" id="CHEBI:58349"/>
        <dbReference type="EC" id="1.18.1.6"/>
    </reaction>
</comment>
<comment type="similarity">
    <text evidence="2 8">Belongs to the ferredoxin--NADP reductase type 1 family.</text>
</comment>
<dbReference type="Gene3D" id="3.40.50.720">
    <property type="entry name" value="NAD(P)-binding Rossmann-like Domain"/>
    <property type="match status" value="1"/>
</dbReference>
<dbReference type="EC" id="1.18.1.6" evidence="8"/>
<reference evidence="14" key="2">
    <citation type="submission" date="2020-04" db="EMBL/GenBank/DDBJ databases">
        <authorList>
            <consortium name="NCBI Genome Project"/>
        </authorList>
    </citation>
    <scope>NUCLEOTIDE SEQUENCE</scope>
    <source>
        <strain evidence="14">CBS 781.70</strain>
    </source>
</reference>
<dbReference type="GeneID" id="54417061"/>
<feature type="binding site" evidence="9">
    <location>
        <position position="63"/>
    </location>
    <ligand>
        <name>FAD</name>
        <dbReference type="ChEBI" id="CHEBI:57692"/>
    </ligand>
</feature>
<reference evidence="14" key="3">
    <citation type="submission" date="2025-04" db="UniProtKB">
        <authorList>
            <consortium name="RefSeq"/>
        </authorList>
    </citation>
    <scope>IDENTIFICATION</scope>
    <source>
        <strain evidence="14">CBS 781.70</strain>
    </source>
</reference>
<comment type="subcellular location">
    <subcellularLocation>
        <location evidence="8">Mitochondrion</location>
    </subcellularLocation>
</comment>
<dbReference type="AlphaFoldDB" id="A0A6G1G154"/>
<keyword evidence="5 8" id="KW-0521">NADP</keyword>
<evidence type="ECO:0000256" key="9">
    <source>
        <dbReference type="PIRSR" id="PIRSR000362-1"/>
    </source>
</evidence>
<dbReference type="Proteomes" id="UP000504638">
    <property type="component" value="Unplaced"/>
</dbReference>
<evidence type="ECO:0000313" key="13">
    <source>
        <dbReference type="Proteomes" id="UP000504638"/>
    </source>
</evidence>
<reference evidence="12 14" key="1">
    <citation type="submission" date="2020-01" db="EMBL/GenBank/DDBJ databases">
        <authorList>
            <consortium name="DOE Joint Genome Institute"/>
            <person name="Haridas S."/>
            <person name="Albert R."/>
            <person name="Binder M."/>
            <person name="Bloem J."/>
            <person name="Labutti K."/>
            <person name="Salamov A."/>
            <person name="Andreopoulos B."/>
            <person name="Baker S.E."/>
            <person name="Barry K."/>
            <person name="Bills G."/>
            <person name="Bluhm B.H."/>
            <person name="Cannon C."/>
            <person name="Castanera R."/>
            <person name="Culley D.E."/>
            <person name="Daum C."/>
            <person name="Ezra D."/>
            <person name="Gonzalez J.B."/>
            <person name="Henrissat B."/>
            <person name="Kuo A."/>
            <person name="Liang C."/>
            <person name="Lipzen A."/>
            <person name="Lutzoni F."/>
            <person name="Magnuson J."/>
            <person name="Mondo S."/>
            <person name="Nolan M."/>
            <person name="Ohm R."/>
            <person name="Pangilinan J."/>
            <person name="Park H.-J."/>
            <person name="Ramirez L."/>
            <person name="Alfaro M."/>
            <person name="Sun H."/>
            <person name="Tritt A."/>
            <person name="Yoshinaga Y."/>
            <person name="Zwiers L.-H."/>
            <person name="Turgeon B.G."/>
            <person name="Goodwin S.B."/>
            <person name="Spatafora J.W."/>
            <person name="Crous P.W."/>
            <person name="Grigoriev I.V."/>
        </authorList>
    </citation>
    <scope>NUCLEOTIDE SEQUENCE</scope>
    <source>
        <strain evidence="12 14">CBS 781.70</strain>
    </source>
</reference>
<feature type="binding site" evidence="9">
    <location>
        <position position="84"/>
    </location>
    <ligand>
        <name>FAD</name>
        <dbReference type="ChEBI" id="CHEBI:57692"/>
    </ligand>
</feature>
<dbReference type="InterPro" id="IPR036188">
    <property type="entry name" value="FAD/NAD-bd_sf"/>
</dbReference>
<dbReference type="InterPro" id="IPR023753">
    <property type="entry name" value="FAD/NAD-binding_dom"/>
</dbReference>
<evidence type="ECO:0000256" key="4">
    <source>
        <dbReference type="ARBA" id="ARBA00022827"/>
    </source>
</evidence>
<keyword evidence="3 8" id="KW-0285">Flavoprotein</keyword>
<evidence type="ECO:0000313" key="14">
    <source>
        <dbReference type="RefSeq" id="XP_033533415.1"/>
    </source>
</evidence>
<evidence type="ECO:0000256" key="1">
    <source>
        <dbReference type="ARBA" id="ARBA00001974"/>
    </source>
</evidence>
<feature type="binding site" evidence="9">
    <location>
        <position position="423"/>
    </location>
    <ligand>
        <name>FAD</name>
        <dbReference type="ChEBI" id="CHEBI:57692"/>
    </ligand>
</feature>
<feature type="binding site" evidence="10">
    <location>
        <begin position="200"/>
        <end position="203"/>
    </location>
    <ligand>
        <name>NADP(+)</name>
        <dbReference type="ChEBI" id="CHEBI:58349"/>
    </ligand>
</feature>
<evidence type="ECO:0000256" key="6">
    <source>
        <dbReference type="ARBA" id="ARBA00023002"/>
    </source>
</evidence>
<keyword evidence="6 8" id="KW-0560">Oxidoreductase</keyword>
<keyword evidence="4 8" id="KW-0274">FAD</keyword>
<dbReference type="GO" id="GO:0005739">
    <property type="term" value="C:mitochondrion"/>
    <property type="evidence" value="ECO:0007669"/>
    <property type="project" value="UniProtKB-SubCell"/>
</dbReference>
<dbReference type="RefSeq" id="XP_033533415.1">
    <property type="nucleotide sequence ID" value="XM_033676491.1"/>
</dbReference>
<dbReference type="OrthoDB" id="333024at2759"/>
<sequence>MESRLSRVARQWLWRPTSKVAQLKGFSYCSRFIAQFHRHASSRAYSSATQRPFRAAIIGSGPAGFYTAYRVMQRIESSVIDMYEHLPVPFGLVRYGVAPDHPEVKNCQDKFEEVADSARFNFIGNVDVGHQISLSALAPHYDAIVFAYGAAKDNKLDIPGEHLNGIYSAREFVGWYNGLPEFADLNPRLDNGEQAVVIGQGNVALDVARVLLTPPDQLRGTDMAENAIDTLSRSRIRSVKVVGRRGPMQASFTIKELRELLQLPSVSFTSIPPHLLPQDPARLPRQSKRLMQLLAKGSTNHVSSKNWDLDFLMSPTSFHPSPGNAEQLASVSFMKNEFRSGADPLDKSARVQALVPGDDIPASAAFRSVGYKSLPLPGMDHLGVSFDLGRGIIINDGLGRAIRESASDHEAFTAIRGVYCAGWVKRGPVGVIASTMQDAFATADSIVEDWNQGLLEDPSPNGARTGWEAVREAAEKAACRPVSWSEWRKIDQVEKERGQKSGKPREKLTSVKEMLEVLDG</sequence>
<feature type="binding site" evidence="10">
    <location>
        <begin position="244"/>
        <end position="245"/>
    </location>
    <ligand>
        <name>NADP(+)</name>
        <dbReference type="ChEBI" id="CHEBI:58349"/>
    </ligand>
</feature>
<evidence type="ECO:0000256" key="5">
    <source>
        <dbReference type="ARBA" id="ARBA00022857"/>
    </source>
</evidence>
<dbReference type="PANTHER" id="PTHR48467">
    <property type="entry name" value="GLUTAMATE SYNTHASE 1 [NADH], CHLOROPLASTIC-LIKE"/>
    <property type="match status" value="1"/>
</dbReference>
<name>A0A6G1G154_9PEZI</name>
<dbReference type="SUPFAM" id="SSF51971">
    <property type="entry name" value="Nucleotide-binding domain"/>
    <property type="match status" value="1"/>
</dbReference>
<dbReference type="GO" id="GO:0016491">
    <property type="term" value="F:oxidoreductase activity"/>
    <property type="evidence" value="ECO:0007669"/>
    <property type="project" value="UniProtKB-KW"/>
</dbReference>
<feature type="binding site" evidence="9">
    <location>
        <position position="92"/>
    </location>
    <ligand>
        <name>FAD</name>
        <dbReference type="ChEBI" id="CHEBI:57692"/>
    </ligand>
</feature>
<evidence type="ECO:0000256" key="7">
    <source>
        <dbReference type="ARBA" id="ARBA00048933"/>
    </source>
</evidence>
<feature type="binding site" evidence="9">
    <location>
        <position position="128"/>
    </location>
    <ligand>
        <name>FAD</name>
        <dbReference type="ChEBI" id="CHEBI:57692"/>
    </ligand>
</feature>